<dbReference type="EMBL" id="FQVB01000024">
    <property type="protein sequence ID" value="SHF67828.1"/>
    <property type="molecule type" value="Genomic_DNA"/>
</dbReference>
<dbReference type="InterPro" id="IPR003423">
    <property type="entry name" value="OMP_efflux"/>
</dbReference>
<keyword evidence="3" id="KW-0813">Transport</keyword>
<evidence type="ECO:0000256" key="4">
    <source>
        <dbReference type="ARBA" id="ARBA00022452"/>
    </source>
</evidence>
<evidence type="ECO:0000256" key="6">
    <source>
        <dbReference type="ARBA" id="ARBA00023136"/>
    </source>
</evidence>
<keyword evidence="7" id="KW-0998">Cell outer membrane</keyword>
<dbReference type="SUPFAM" id="SSF56954">
    <property type="entry name" value="Outer membrane efflux proteins (OEP)"/>
    <property type="match status" value="1"/>
</dbReference>
<dbReference type="PANTHER" id="PTHR30026:SF20">
    <property type="entry name" value="OUTER MEMBRANE PROTEIN TOLC"/>
    <property type="match status" value="1"/>
</dbReference>
<dbReference type="PANTHER" id="PTHR30026">
    <property type="entry name" value="OUTER MEMBRANE PROTEIN TOLC"/>
    <property type="match status" value="1"/>
</dbReference>
<evidence type="ECO:0000256" key="5">
    <source>
        <dbReference type="ARBA" id="ARBA00022692"/>
    </source>
</evidence>
<proteinExistence type="inferred from homology"/>
<dbReference type="Gene3D" id="1.20.1600.10">
    <property type="entry name" value="Outer membrane efflux proteins (OEP)"/>
    <property type="match status" value="1"/>
</dbReference>
<comment type="similarity">
    <text evidence="2">Belongs to the outer membrane factor (OMF) (TC 1.B.17) family.</text>
</comment>
<evidence type="ECO:0000256" key="2">
    <source>
        <dbReference type="ARBA" id="ARBA00007613"/>
    </source>
</evidence>
<dbReference type="AlphaFoldDB" id="A0A1M5DLC6"/>
<dbReference type="GO" id="GO:0009279">
    <property type="term" value="C:cell outer membrane"/>
    <property type="evidence" value="ECO:0007669"/>
    <property type="project" value="UniProtKB-SubCell"/>
</dbReference>
<gene>
    <name evidence="9" type="ORF">SAMN02745206_02454</name>
</gene>
<comment type="subcellular location">
    <subcellularLocation>
        <location evidence="1">Cell outer membrane</location>
    </subcellularLocation>
</comment>
<dbReference type="GO" id="GO:0015288">
    <property type="term" value="F:porin activity"/>
    <property type="evidence" value="ECO:0007669"/>
    <property type="project" value="TreeGrafter"/>
</dbReference>
<dbReference type="Proteomes" id="UP000184076">
    <property type="component" value="Unassembled WGS sequence"/>
</dbReference>
<keyword evidence="6" id="KW-0472">Membrane</keyword>
<keyword evidence="8" id="KW-0732">Signal</keyword>
<keyword evidence="5" id="KW-0812">Transmembrane</keyword>
<evidence type="ECO:0000256" key="1">
    <source>
        <dbReference type="ARBA" id="ARBA00004442"/>
    </source>
</evidence>
<sequence length="481" mass="52005">MRLRKNPPQRTAAGPMRTVASAALMAFLLFLSVPHQALGQTPSVNPPASHEVPAVLDLETAQRIALEWNPSLAAAAERVEQARQRIRRAWAGYSPRLEASAGLTHTKYPENATAGSALSGTGTGASSFSSLSAPEREDIYSATLTATWTLFDGFRREFALAAARFDRNRTEAALQEARRLLLAAVSSSFHGAQLALENVAIAEADEAFNQRQLEDARAREEAGAGSLSDVLNFQVQVNLARARKIEAERDYRVALSGLAALMGLPEGALGPGVRLAPLKEASPALLTPPKAEEEVAYALDHRPDVKAARMALLAARAGVGSARARFYPSLSLFGSLEGNRYGDAHLEEDDFASSVGVRMTVPLFSGGEDLASYREARHAEREADHALRNLLAEAASQVQSAVARVLAAQEQLRLQRRNARLVLQTRDLVQKEYTAGQASLVRLTQAQRDLVQAQSQLAQARHSLEDAWVQLDAATGKILER</sequence>
<evidence type="ECO:0000256" key="3">
    <source>
        <dbReference type="ARBA" id="ARBA00022448"/>
    </source>
</evidence>
<feature type="signal peptide" evidence="8">
    <location>
        <begin position="1"/>
        <end position="37"/>
    </location>
</feature>
<reference evidence="10" key="1">
    <citation type="submission" date="2016-11" db="EMBL/GenBank/DDBJ databases">
        <authorList>
            <person name="Varghese N."/>
            <person name="Submissions S."/>
        </authorList>
    </citation>
    <scope>NUCLEOTIDE SEQUENCE [LARGE SCALE GENOMIC DNA]</scope>
    <source>
        <strain evidence="10">DSM 9756</strain>
    </source>
</reference>
<dbReference type="RefSeq" id="WP_073039886.1">
    <property type="nucleotide sequence ID" value="NZ_FQVB01000024.1"/>
</dbReference>
<evidence type="ECO:0000313" key="10">
    <source>
        <dbReference type="Proteomes" id="UP000184076"/>
    </source>
</evidence>
<dbReference type="InterPro" id="IPR051906">
    <property type="entry name" value="TolC-like"/>
</dbReference>
<dbReference type="GO" id="GO:0015562">
    <property type="term" value="F:efflux transmembrane transporter activity"/>
    <property type="evidence" value="ECO:0007669"/>
    <property type="project" value="InterPro"/>
</dbReference>
<accession>A0A1M5DLC6</accession>
<evidence type="ECO:0000313" key="9">
    <source>
        <dbReference type="EMBL" id="SHF67828.1"/>
    </source>
</evidence>
<organism evidence="9 10">
    <name type="scientific">Desulfacinum infernum DSM 9756</name>
    <dbReference type="NCBI Taxonomy" id="1121391"/>
    <lineage>
        <taxon>Bacteria</taxon>
        <taxon>Pseudomonadati</taxon>
        <taxon>Thermodesulfobacteriota</taxon>
        <taxon>Syntrophobacteria</taxon>
        <taxon>Syntrophobacterales</taxon>
        <taxon>Syntrophobacteraceae</taxon>
        <taxon>Desulfacinum</taxon>
    </lineage>
</organism>
<name>A0A1M5DLC6_9BACT</name>
<keyword evidence="10" id="KW-1185">Reference proteome</keyword>
<evidence type="ECO:0000256" key="8">
    <source>
        <dbReference type="SAM" id="SignalP"/>
    </source>
</evidence>
<keyword evidence="4" id="KW-1134">Transmembrane beta strand</keyword>
<feature type="chain" id="PRO_5013223007" evidence="8">
    <location>
        <begin position="38"/>
        <end position="481"/>
    </location>
</feature>
<dbReference type="STRING" id="1121391.SAMN02745206_02454"/>
<dbReference type="Pfam" id="PF02321">
    <property type="entry name" value="OEP"/>
    <property type="match status" value="2"/>
</dbReference>
<evidence type="ECO:0000256" key="7">
    <source>
        <dbReference type="ARBA" id="ARBA00023237"/>
    </source>
</evidence>
<protein>
    <submittedName>
        <fullName evidence="9">Type I secretion outer membrane protein, TolC family</fullName>
    </submittedName>
</protein>
<dbReference type="GO" id="GO:1990281">
    <property type="term" value="C:efflux pump complex"/>
    <property type="evidence" value="ECO:0007669"/>
    <property type="project" value="TreeGrafter"/>
</dbReference>
<dbReference type="OrthoDB" id="367883at2"/>